<keyword evidence="4" id="KW-1003">Cell membrane</keyword>
<keyword evidence="5" id="KW-0488">Methylation</keyword>
<dbReference type="Gene3D" id="2.10.70.20">
    <property type="entry name" value="gspk-gspi-gspj complex like domains"/>
    <property type="match status" value="1"/>
</dbReference>
<evidence type="ECO:0000256" key="6">
    <source>
        <dbReference type="ARBA" id="ARBA00022519"/>
    </source>
</evidence>
<comment type="subcellular location">
    <subcellularLocation>
        <location evidence="1">Cell inner membrane</location>
        <topology evidence="1">Single-pass membrane protein</topology>
    </subcellularLocation>
</comment>
<evidence type="ECO:0000256" key="8">
    <source>
        <dbReference type="ARBA" id="ARBA00022989"/>
    </source>
</evidence>
<reference evidence="11 12" key="1">
    <citation type="submission" date="2023-10" db="EMBL/GenBank/DDBJ databases">
        <title>Two novel species belonging to the OM43/NOR5 clade.</title>
        <authorList>
            <person name="Park M."/>
        </authorList>
    </citation>
    <scope>NUCLEOTIDE SEQUENCE [LARGE SCALE GENOMIC DNA]</scope>
    <source>
        <strain evidence="11 12">IMCC45268</strain>
    </source>
</reference>
<evidence type="ECO:0000256" key="2">
    <source>
        <dbReference type="ARBA" id="ARBA00011084"/>
    </source>
</evidence>
<dbReference type="Pfam" id="PF11612">
    <property type="entry name" value="T2SSJ"/>
    <property type="match status" value="1"/>
</dbReference>
<evidence type="ECO:0000256" key="7">
    <source>
        <dbReference type="ARBA" id="ARBA00022692"/>
    </source>
</evidence>
<organism evidence="11 12">
    <name type="scientific">Congregibacter brevis</name>
    <dbReference type="NCBI Taxonomy" id="3081201"/>
    <lineage>
        <taxon>Bacteria</taxon>
        <taxon>Pseudomonadati</taxon>
        <taxon>Pseudomonadota</taxon>
        <taxon>Gammaproteobacteria</taxon>
        <taxon>Cellvibrionales</taxon>
        <taxon>Halieaceae</taxon>
        <taxon>Congregibacter</taxon>
    </lineage>
</organism>
<proteinExistence type="inferred from homology"/>
<dbReference type="InterPro" id="IPR045584">
    <property type="entry name" value="Pilin-like"/>
</dbReference>
<keyword evidence="9 10" id="KW-0472">Membrane</keyword>
<dbReference type="InterPro" id="IPR010055">
    <property type="entry name" value="T2SS_protein-GspJ"/>
</dbReference>
<evidence type="ECO:0000256" key="4">
    <source>
        <dbReference type="ARBA" id="ARBA00022475"/>
    </source>
</evidence>
<evidence type="ECO:0000256" key="5">
    <source>
        <dbReference type="ARBA" id="ARBA00022481"/>
    </source>
</evidence>
<gene>
    <name evidence="11" type="primary">gspJ</name>
    <name evidence="11" type="ORF">R0137_07550</name>
</gene>
<keyword evidence="8 10" id="KW-1133">Transmembrane helix</keyword>
<dbReference type="Gene3D" id="3.10.610.10">
    <property type="entry name" value="GSPII I/J protein-like"/>
    <property type="match status" value="1"/>
</dbReference>
<dbReference type="EMBL" id="CP136865">
    <property type="protein sequence ID" value="WOJ98415.1"/>
    <property type="molecule type" value="Genomic_DNA"/>
</dbReference>
<accession>A0ABZ0IJE1</accession>
<dbReference type="PANTHER" id="PTHR39583">
    <property type="entry name" value="TYPE II SECRETION SYSTEM PROTEIN J-RELATED"/>
    <property type="match status" value="1"/>
</dbReference>
<dbReference type="InterPro" id="IPR051621">
    <property type="entry name" value="T2SS_protein_J"/>
</dbReference>
<evidence type="ECO:0000256" key="3">
    <source>
        <dbReference type="ARBA" id="ARBA00021539"/>
    </source>
</evidence>
<dbReference type="PANTHER" id="PTHR39583:SF2">
    <property type="entry name" value="TYPE II SECRETION SYSTEM PROTEIN J"/>
    <property type="match status" value="1"/>
</dbReference>
<evidence type="ECO:0000313" key="11">
    <source>
        <dbReference type="EMBL" id="WOJ98415.1"/>
    </source>
</evidence>
<evidence type="ECO:0000256" key="1">
    <source>
        <dbReference type="ARBA" id="ARBA00004377"/>
    </source>
</evidence>
<feature type="transmembrane region" description="Helical" evidence="10">
    <location>
        <begin position="12"/>
        <end position="32"/>
    </location>
</feature>
<keyword evidence="6" id="KW-0997">Cell inner membrane</keyword>
<dbReference type="Pfam" id="PF07963">
    <property type="entry name" value="N_methyl"/>
    <property type="match status" value="1"/>
</dbReference>
<dbReference type="SUPFAM" id="SSF54523">
    <property type="entry name" value="Pili subunits"/>
    <property type="match status" value="1"/>
</dbReference>
<dbReference type="PROSITE" id="PS00409">
    <property type="entry name" value="PROKAR_NTER_METHYL"/>
    <property type="match status" value="1"/>
</dbReference>
<evidence type="ECO:0000313" key="12">
    <source>
        <dbReference type="Proteomes" id="UP001626549"/>
    </source>
</evidence>
<keyword evidence="12" id="KW-1185">Reference proteome</keyword>
<protein>
    <recommendedName>
        <fullName evidence="3">Type II secretion system protein J</fullName>
    </recommendedName>
</protein>
<dbReference type="NCBIfam" id="TIGR02532">
    <property type="entry name" value="IV_pilin_GFxxxE"/>
    <property type="match status" value="1"/>
</dbReference>
<sequence>MDRGKQRGFTLVEVLIALAITAFVAAASYSGISSTLTGAEQLRAASERTRDLNRALSLLTRDLRQFSNRSVRDEFGGTQPALSGGPLAFYPLSLTRDGWSNSLQQRRSELQRVFYYIEDESLWRGYYTVLDRAVDAEPQRSELLKGVSALELRFLDSLENLQLDRNMVVDTRSWPESWVADPSAGAAVPQPPVALELRLDLADLGEVRRLYELPPR</sequence>
<dbReference type="NCBIfam" id="TIGR01711">
    <property type="entry name" value="gspJ"/>
    <property type="match status" value="1"/>
</dbReference>
<evidence type="ECO:0000256" key="9">
    <source>
        <dbReference type="ARBA" id="ARBA00023136"/>
    </source>
</evidence>
<name>A0ABZ0IJE1_9GAMM</name>
<keyword evidence="7 10" id="KW-0812">Transmembrane</keyword>
<dbReference type="InterPro" id="IPR012902">
    <property type="entry name" value="N_methyl_site"/>
</dbReference>
<evidence type="ECO:0000256" key="10">
    <source>
        <dbReference type="SAM" id="Phobius"/>
    </source>
</evidence>
<comment type="similarity">
    <text evidence="2">Belongs to the GSP J family.</text>
</comment>
<dbReference type="Proteomes" id="UP001626549">
    <property type="component" value="Chromosome"/>
</dbReference>
<dbReference type="RefSeq" id="WP_407329779.1">
    <property type="nucleotide sequence ID" value="NZ_CP136865.1"/>
</dbReference>